<dbReference type="PANTHER" id="PTHR30575:SF0">
    <property type="entry name" value="XAA-ARG DIPEPTIDASE"/>
    <property type="match status" value="1"/>
</dbReference>
<dbReference type="EMBL" id="JANFXK010000008">
    <property type="protein sequence ID" value="MCQ4636832.1"/>
    <property type="molecule type" value="Genomic_DNA"/>
</dbReference>
<evidence type="ECO:0000313" key="3">
    <source>
        <dbReference type="Proteomes" id="UP001524502"/>
    </source>
</evidence>
<dbReference type="PIRSF" id="PIRSF037227">
    <property type="entry name" value="Aminobenzoyl-glu_utiliz_pB"/>
    <property type="match status" value="1"/>
</dbReference>
<dbReference type="InterPro" id="IPR002933">
    <property type="entry name" value="Peptidase_M20"/>
</dbReference>
<dbReference type="Gene3D" id="3.40.630.10">
    <property type="entry name" value="Zn peptidases"/>
    <property type="match status" value="2"/>
</dbReference>
<dbReference type="Proteomes" id="UP001524502">
    <property type="component" value="Unassembled WGS sequence"/>
</dbReference>
<dbReference type="Gene3D" id="3.30.70.360">
    <property type="match status" value="1"/>
</dbReference>
<accession>A0ABT1RNR3</accession>
<dbReference type="InterPro" id="IPR052030">
    <property type="entry name" value="Peptidase_M20/M20A_hydrolases"/>
</dbReference>
<dbReference type="InterPro" id="IPR036264">
    <property type="entry name" value="Bact_exopeptidase_dim_dom"/>
</dbReference>
<dbReference type="RefSeq" id="WP_256132025.1">
    <property type="nucleotide sequence ID" value="NZ_JANFXK010000008.1"/>
</dbReference>
<dbReference type="InterPro" id="IPR011650">
    <property type="entry name" value="Peptidase_M20_dimer"/>
</dbReference>
<proteinExistence type="predicted"/>
<dbReference type="InterPro" id="IPR017145">
    <property type="entry name" value="Aminobenzoyl-glu_utiliz_pB"/>
</dbReference>
<dbReference type="Pfam" id="PF07687">
    <property type="entry name" value="M20_dimer"/>
    <property type="match status" value="1"/>
</dbReference>
<evidence type="ECO:0000259" key="1">
    <source>
        <dbReference type="Pfam" id="PF07687"/>
    </source>
</evidence>
<dbReference type="SUPFAM" id="SSF53187">
    <property type="entry name" value="Zn-dependent exopeptidases"/>
    <property type="match status" value="1"/>
</dbReference>
<name>A0ABT1RNR3_9FIRM</name>
<protein>
    <submittedName>
        <fullName evidence="2">Amidohydrolase</fullName>
    </submittedName>
</protein>
<dbReference type="Pfam" id="PF01546">
    <property type="entry name" value="Peptidase_M20"/>
    <property type="match status" value="1"/>
</dbReference>
<organism evidence="2 3">
    <name type="scientific">Anaerovorax odorimutans</name>
    <dbReference type="NCBI Taxonomy" id="109327"/>
    <lineage>
        <taxon>Bacteria</taxon>
        <taxon>Bacillati</taxon>
        <taxon>Bacillota</taxon>
        <taxon>Clostridia</taxon>
        <taxon>Peptostreptococcales</taxon>
        <taxon>Anaerovoracaceae</taxon>
        <taxon>Anaerovorax</taxon>
    </lineage>
</organism>
<sequence>MEKEKTFILDWVEKNKDQFYQIADQLWENPELGMEEYASSQALQELAKRNGFEVEAGVAEMPTAFIATWGQGSPVVGFSAEFDCLPGLSQDKDAVEKKPLVEGGPGHGCGHNLLGTGGIMAASALKEAMIEKGITGTIKVFGTPAEELCIGKPFMAKAGCFKGVDFFLDWHPMTMNRSGFAECSAYFNIKYHFKGNTAHGNAPWHGRSALDGALLMGSALEMLREHMPPGKVDAESTLNYSFPDVGTGFPNVVPDKSTIWVIGRLINADQVEALLPRVDACAEGAATATGTTVEKEVITVTHEKIPNEVISHVMYDNFKLVGPPQYSEDEIEAAKALQKACGAPETGMKMDLEPVEFRSMSVTDSSEYSWFAPMELALVELAPVGVGWHNWVVAKCAGGSMGKKAMTAAAKLLACTAADMLESPELIEQAKAELKERLAGRTYVPLFSEETKPACDINHEAMKPYR</sequence>
<dbReference type="NCBIfam" id="TIGR01891">
    <property type="entry name" value="amidohydrolases"/>
    <property type="match status" value="1"/>
</dbReference>
<dbReference type="SUPFAM" id="SSF55031">
    <property type="entry name" value="Bacterial exopeptidase dimerisation domain"/>
    <property type="match status" value="1"/>
</dbReference>
<feature type="domain" description="Peptidase M20 dimerisation" evidence="1">
    <location>
        <begin position="188"/>
        <end position="283"/>
    </location>
</feature>
<dbReference type="InterPro" id="IPR017439">
    <property type="entry name" value="Amidohydrolase"/>
</dbReference>
<evidence type="ECO:0000313" key="2">
    <source>
        <dbReference type="EMBL" id="MCQ4636832.1"/>
    </source>
</evidence>
<reference evidence="2 3" key="1">
    <citation type="submission" date="2022-06" db="EMBL/GenBank/DDBJ databases">
        <title>Isolation of gut microbiota from human fecal samples.</title>
        <authorList>
            <person name="Pamer E.G."/>
            <person name="Barat B."/>
            <person name="Waligurski E."/>
            <person name="Medina S."/>
            <person name="Paddock L."/>
            <person name="Mostad J."/>
        </authorList>
    </citation>
    <scope>NUCLEOTIDE SEQUENCE [LARGE SCALE GENOMIC DNA]</scope>
    <source>
        <strain evidence="2 3">SL.3.17</strain>
    </source>
</reference>
<comment type="caution">
    <text evidence="2">The sequence shown here is derived from an EMBL/GenBank/DDBJ whole genome shotgun (WGS) entry which is preliminary data.</text>
</comment>
<keyword evidence="3" id="KW-1185">Reference proteome</keyword>
<gene>
    <name evidence="2" type="ORF">NE619_08820</name>
</gene>
<dbReference type="PANTHER" id="PTHR30575">
    <property type="entry name" value="PEPTIDASE M20"/>
    <property type="match status" value="1"/>
</dbReference>